<accession>A0A6A4I188</accession>
<proteinExistence type="predicted"/>
<protein>
    <recommendedName>
        <fullName evidence="3">F-box domain-containing protein</fullName>
    </recommendedName>
</protein>
<keyword evidence="2" id="KW-1185">Reference proteome</keyword>
<dbReference type="Proteomes" id="UP000799118">
    <property type="component" value="Unassembled WGS sequence"/>
</dbReference>
<dbReference type="EMBL" id="ML769430">
    <property type="protein sequence ID" value="KAE9402967.1"/>
    <property type="molecule type" value="Genomic_DNA"/>
</dbReference>
<evidence type="ECO:0000313" key="2">
    <source>
        <dbReference type="Proteomes" id="UP000799118"/>
    </source>
</evidence>
<dbReference type="InterPro" id="IPR036047">
    <property type="entry name" value="F-box-like_dom_sf"/>
</dbReference>
<dbReference type="SUPFAM" id="SSF81383">
    <property type="entry name" value="F-box domain"/>
    <property type="match status" value="1"/>
</dbReference>
<dbReference type="AlphaFoldDB" id="A0A6A4I188"/>
<evidence type="ECO:0008006" key="3">
    <source>
        <dbReference type="Google" id="ProtNLM"/>
    </source>
</evidence>
<dbReference type="OrthoDB" id="2874311at2759"/>
<reference evidence="1" key="1">
    <citation type="journal article" date="2019" name="Environ. Microbiol.">
        <title>Fungal ecological strategies reflected in gene transcription - a case study of two litter decomposers.</title>
        <authorList>
            <person name="Barbi F."/>
            <person name="Kohler A."/>
            <person name="Barry K."/>
            <person name="Baskaran P."/>
            <person name="Daum C."/>
            <person name="Fauchery L."/>
            <person name="Ihrmark K."/>
            <person name="Kuo A."/>
            <person name="LaButti K."/>
            <person name="Lipzen A."/>
            <person name="Morin E."/>
            <person name="Grigoriev I.V."/>
            <person name="Henrissat B."/>
            <person name="Lindahl B."/>
            <person name="Martin F."/>
        </authorList>
    </citation>
    <scope>NUCLEOTIDE SEQUENCE</scope>
    <source>
        <strain evidence="1">JB14</strain>
    </source>
</reference>
<organism evidence="1 2">
    <name type="scientific">Gymnopus androsaceus JB14</name>
    <dbReference type="NCBI Taxonomy" id="1447944"/>
    <lineage>
        <taxon>Eukaryota</taxon>
        <taxon>Fungi</taxon>
        <taxon>Dikarya</taxon>
        <taxon>Basidiomycota</taxon>
        <taxon>Agaricomycotina</taxon>
        <taxon>Agaricomycetes</taxon>
        <taxon>Agaricomycetidae</taxon>
        <taxon>Agaricales</taxon>
        <taxon>Marasmiineae</taxon>
        <taxon>Omphalotaceae</taxon>
        <taxon>Gymnopus</taxon>
    </lineage>
</organism>
<sequence>MSDDATSQLPAEILACIFDHASDWNLLQKWNPDDIGYCDPDSLPTELTYPVIGYLPALSLGATCSKWRAIAISYPDIWSRLKLEISVGKAKPDQEFIAMLELFLSRSGQQPLVIDLNIQGQESQSNFVNLVIDLLRRHSSRWKEFRFRGDSFTRDRKLARPILSMLETLSLQWDWTEDADILYLQSAPKLRRISSGMLSFYVIKFMVSPEFWERIVSLDVMISGSFSLKNCCRFPS</sequence>
<evidence type="ECO:0000313" key="1">
    <source>
        <dbReference type="EMBL" id="KAE9402967.1"/>
    </source>
</evidence>
<name>A0A6A4I188_9AGAR</name>
<gene>
    <name evidence="1" type="ORF">BT96DRAFT_518374</name>
</gene>